<feature type="region of interest" description="Disordered" evidence="1">
    <location>
        <begin position="34"/>
        <end position="64"/>
    </location>
</feature>
<reference evidence="3" key="1">
    <citation type="journal article" date="2013" name="Proc. Natl. Acad. Sci. U.S.A.">
        <title>Genome structure and metabolic features in the red seaweed Chondrus crispus shed light on evolution of the Archaeplastida.</title>
        <authorList>
            <person name="Collen J."/>
            <person name="Porcel B."/>
            <person name="Carre W."/>
            <person name="Ball S.G."/>
            <person name="Chaparro C."/>
            <person name="Tonon T."/>
            <person name="Barbeyron T."/>
            <person name="Michel G."/>
            <person name="Noel B."/>
            <person name="Valentin K."/>
            <person name="Elias M."/>
            <person name="Artiguenave F."/>
            <person name="Arun A."/>
            <person name="Aury J.M."/>
            <person name="Barbosa-Neto J.F."/>
            <person name="Bothwell J.H."/>
            <person name="Bouget F.Y."/>
            <person name="Brillet L."/>
            <person name="Cabello-Hurtado F."/>
            <person name="Capella-Gutierrez S."/>
            <person name="Charrier B."/>
            <person name="Cladiere L."/>
            <person name="Cock J.M."/>
            <person name="Coelho S.M."/>
            <person name="Colleoni C."/>
            <person name="Czjzek M."/>
            <person name="Da Silva C."/>
            <person name="Delage L."/>
            <person name="Denoeud F."/>
            <person name="Deschamps P."/>
            <person name="Dittami S.M."/>
            <person name="Gabaldon T."/>
            <person name="Gachon C.M."/>
            <person name="Groisillier A."/>
            <person name="Herve C."/>
            <person name="Jabbari K."/>
            <person name="Katinka M."/>
            <person name="Kloareg B."/>
            <person name="Kowalczyk N."/>
            <person name="Labadie K."/>
            <person name="Leblanc C."/>
            <person name="Lopez P.J."/>
            <person name="McLachlan D.H."/>
            <person name="Meslet-Cladiere L."/>
            <person name="Moustafa A."/>
            <person name="Nehr Z."/>
            <person name="Nyvall Collen P."/>
            <person name="Panaud O."/>
            <person name="Partensky F."/>
            <person name="Poulain J."/>
            <person name="Rensing S.A."/>
            <person name="Rousvoal S."/>
            <person name="Samson G."/>
            <person name="Symeonidi A."/>
            <person name="Weissenbach J."/>
            <person name="Zambounis A."/>
            <person name="Wincker P."/>
            <person name="Boyen C."/>
        </authorList>
    </citation>
    <scope>NUCLEOTIDE SEQUENCE [LARGE SCALE GENOMIC DNA]</scope>
    <source>
        <strain evidence="3">cv. Stackhouse</strain>
    </source>
</reference>
<feature type="region of interest" description="Disordered" evidence="1">
    <location>
        <begin position="1"/>
        <end position="22"/>
    </location>
</feature>
<dbReference type="RefSeq" id="XP_005714242.1">
    <property type="nucleotide sequence ID" value="XM_005714185.1"/>
</dbReference>
<dbReference type="KEGG" id="ccp:CHC_T00003123001"/>
<evidence type="ECO:0000313" key="3">
    <source>
        <dbReference type="Proteomes" id="UP000012073"/>
    </source>
</evidence>
<accession>R7Q9F6</accession>
<dbReference type="GeneID" id="17321958"/>
<gene>
    <name evidence="2" type="ORF">CHC_T00003123001</name>
</gene>
<evidence type="ECO:0000256" key="1">
    <source>
        <dbReference type="SAM" id="MobiDB-lite"/>
    </source>
</evidence>
<dbReference type="EMBL" id="HG001692">
    <property type="protein sequence ID" value="CDF34423.1"/>
    <property type="molecule type" value="Genomic_DNA"/>
</dbReference>
<name>R7Q9F6_CHOCR</name>
<evidence type="ECO:0000313" key="2">
    <source>
        <dbReference type="EMBL" id="CDF34423.1"/>
    </source>
</evidence>
<feature type="compositionally biased region" description="Basic and acidic residues" evidence="1">
    <location>
        <begin position="39"/>
        <end position="50"/>
    </location>
</feature>
<sequence length="64" mass="7081">MFKAVANGSTLGGPGEWDGKDECEWRVYRTSDGNGLGYTREEWSDDRDTPEFQEGEGTMSGEEG</sequence>
<proteinExistence type="predicted"/>
<organism evidence="2 3">
    <name type="scientific">Chondrus crispus</name>
    <name type="common">Carrageen Irish moss</name>
    <name type="synonym">Polymorpha crispa</name>
    <dbReference type="NCBI Taxonomy" id="2769"/>
    <lineage>
        <taxon>Eukaryota</taxon>
        <taxon>Rhodophyta</taxon>
        <taxon>Florideophyceae</taxon>
        <taxon>Rhodymeniophycidae</taxon>
        <taxon>Gigartinales</taxon>
        <taxon>Gigartinaceae</taxon>
        <taxon>Chondrus</taxon>
    </lineage>
</organism>
<dbReference type="Proteomes" id="UP000012073">
    <property type="component" value="Unassembled WGS sequence"/>
</dbReference>
<keyword evidence="3" id="KW-1185">Reference proteome</keyword>
<protein>
    <submittedName>
        <fullName evidence="2">Uncharacterized protein</fullName>
    </submittedName>
</protein>
<dbReference type="Gramene" id="CDF34423">
    <property type="protein sequence ID" value="CDF34423"/>
    <property type="gene ID" value="CHC_T00003123001"/>
</dbReference>
<dbReference type="AlphaFoldDB" id="R7Q9F6"/>